<dbReference type="InterPro" id="IPR018253">
    <property type="entry name" value="DnaJ_domain_CS"/>
</dbReference>
<dbReference type="SMART" id="SM00271">
    <property type="entry name" value="DnaJ"/>
    <property type="match status" value="1"/>
</dbReference>
<protein>
    <submittedName>
        <fullName evidence="5">Heat shock protein DnaJ domain protein</fullName>
    </submittedName>
</protein>
<dbReference type="SUPFAM" id="SSF46565">
    <property type="entry name" value="Chaperone J-domain"/>
    <property type="match status" value="1"/>
</dbReference>
<proteinExistence type="predicted"/>
<dbReference type="PROSITE" id="PS50076">
    <property type="entry name" value="DNAJ_2"/>
    <property type="match status" value="1"/>
</dbReference>
<evidence type="ECO:0000256" key="3">
    <source>
        <dbReference type="SAM" id="MobiDB-lite"/>
    </source>
</evidence>
<evidence type="ECO:0000256" key="2">
    <source>
        <dbReference type="ARBA" id="ARBA00023186"/>
    </source>
</evidence>
<keyword evidence="5" id="KW-0346">Stress response</keyword>
<dbReference type="InterPro" id="IPR036869">
    <property type="entry name" value="J_dom_sf"/>
</dbReference>
<reference evidence="6" key="1">
    <citation type="submission" date="2015-07" db="EMBL/GenBank/DDBJ databases">
        <title>Near-Complete Genome Sequence of the Cellulolytic Bacterium Bacteroides (Pseudobacteroides) cellulosolvens ATCC 35603.</title>
        <authorList>
            <person name="Dassa B."/>
            <person name="Utturkar S.M."/>
            <person name="Klingeman D.M."/>
            <person name="Hurt R.A."/>
            <person name="Keller M."/>
            <person name="Xu J."/>
            <person name="Reddy Y.H.K."/>
            <person name="Borovok I."/>
            <person name="Grinberg I.R."/>
            <person name="Lamed R."/>
            <person name="Zhivin O."/>
            <person name="Bayer E.A."/>
            <person name="Brown S.D."/>
        </authorList>
    </citation>
    <scope>NUCLEOTIDE SEQUENCE [LARGE SCALE GENOMIC DNA]</scope>
    <source>
        <strain evidence="6">DSM 2933</strain>
    </source>
</reference>
<dbReference type="PRINTS" id="PR00625">
    <property type="entry name" value="JDOMAIN"/>
</dbReference>
<dbReference type="OrthoDB" id="9779889at2"/>
<name>A0A0L6JYC4_9FIRM</name>
<dbReference type="PANTHER" id="PTHR44360">
    <property type="entry name" value="DNAJ HOMOLOG SUBFAMILY B MEMBER 9"/>
    <property type="match status" value="1"/>
</dbReference>
<feature type="domain" description="J" evidence="4">
    <location>
        <begin position="3"/>
        <end position="68"/>
    </location>
</feature>
<organism evidence="5 6">
    <name type="scientific">Pseudobacteroides cellulosolvens ATCC 35603 = DSM 2933</name>
    <dbReference type="NCBI Taxonomy" id="398512"/>
    <lineage>
        <taxon>Bacteria</taxon>
        <taxon>Bacillati</taxon>
        <taxon>Bacillota</taxon>
        <taxon>Clostridia</taxon>
        <taxon>Eubacteriales</taxon>
        <taxon>Oscillospiraceae</taxon>
        <taxon>Pseudobacteroides</taxon>
    </lineage>
</organism>
<dbReference type="PROSITE" id="PS00636">
    <property type="entry name" value="DNAJ_1"/>
    <property type="match status" value="1"/>
</dbReference>
<evidence type="ECO:0000256" key="1">
    <source>
        <dbReference type="ARBA" id="ARBA00022705"/>
    </source>
</evidence>
<dbReference type="eggNOG" id="COG0484">
    <property type="taxonomic scope" value="Bacteria"/>
</dbReference>
<keyword evidence="6" id="KW-1185">Reference proteome</keyword>
<dbReference type="EMBL" id="LGTC01000001">
    <property type="protein sequence ID" value="KNY30462.1"/>
    <property type="molecule type" value="Genomic_DNA"/>
</dbReference>
<evidence type="ECO:0000259" key="4">
    <source>
        <dbReference type="PROSITE" id="PS50076"/>
    </source>
</evidence>
<evidence type="ECO:0000313" key="6">
    <source>
        <dbReference type="Proteomes" id="UP000036923"/>
    </source>
</evidence>
<keyword evidence="1" id="KW-0235">DNA replication</keyword>
<evidence type="ECO:0000313" key="5">
    <source>
        <dbReference type="EMBL" id="KNY30462.1"/>
    </source>
</evidence>
<dbReference type="Gene3D" id="1.10.287.110">
    <property type="entry name" value="DnaJ domain"/>
    <property type="match status" value="1"/>
</dbReference>
<sequence>MKNYYEILGVQRNATLEEIKKVYKKLAKKYHPDLNQGNKEAEQKFIEIKEAYDTLSDESKRKSYDSKLDGGSGESSQQQGGRPKSPRSEPTESAKFDFEDVERSFERFFGFNPRTNKVNIETEKQKEKKKNPLDTTDAFEQFFGFRRKK</sequence>
<dbReference type="AlphaFoldDB" id="A0A0L6JYC4"/>
<keyword evidence="2" id="KW-0143">Chaperone</keyword>
<feature type="compositionally biased region" description="Basic and acidic residues" evidence="3">
    <location>
        <begin position="56"/>
        <end position="68"/>
    </location>
</feature>
<dbReference type="GO" id="GO:0036503">
    <property type="term" value="P:ERAD pathway"/>
    <property type="evidence" value="ECO:0007669"/>
    <property type="project" value="TreeGrafter"/>
</dbReference>
<dbReference type="InterPro" id="IPR051948">
    <property type="entry name" value="Hsp70_co-chaperone_J-domain"/>
</dbReference>
<dbReference type="PANTHER" id="PTHR44360:SF1">
    <property type="entry name" value="DNAJ HOMOLOG SUBFAMILY B MEMBER 9"/>
    <property type="match status" value="1"/>
</dbReference>
<comment type="caution">
    <text evidence="5">The sequence shown here is derived from an EMBL/GenBank/DDBJ whole genome shotgun (WGS) entry which is preliminary data.</text>
</comment>
<dbReference type="RefSeq" id="WP_036940156.1">
    <property type="nucleotide sequence ID" value="NZ_JQKC01000010.1"/>
</dbReference>
<gene>
    <name evidence="5" type="ORF">Bccel_5742</name>
</gene>
<dbReference type="GO" id="GO:0006260">
    <property type="term" value="P:DNA replication"/>
    <property type="evidence" value="ECO:0007669"/>
    <property type="project" value="UniProtKB-KW"/>
</dbReference>
<dbReference type="CDD" id="cd06257">
    <property type="entry name" value="DnaJ"/>
    <property type="match status" value="1"/>
</dbReference>
<dbReference type="STRING" id="398512.Bccel_5742"/>
<feature type="region of interest" description="Disordered" evidence="3">
    <location>
        <begin position="56"/>
        <end position="98"/>
    </location>
</feature>
<accession>A0A0L6JYC4</accession>
<dbReference type="Pfam" id="PF00226">
    <property type="entry name" value="DnaJ"/>
    <property type="match status" value="1"/>
</dbReference>
<feature type="compositionally biased region" description="Basic and acidic residues" evidence="3">
    <location>
        <begin position="86"/>
        <end position="98"/>
    </location>
</feature>
<dbReference type="GO" id="GO:0051787">
    <property type="term" value="F:misfolded protein binding"/>
    <property type="evidence" value="ECO:0007669"/>
    <property type="project" value="TreeGrafter"/>
</dbReference>
<dbReference type="GO" id="GO:0051087">
    <property type="term" value="F:protein-folding chaperone binding"/>
    <property type="evidence" value="ECO:0007669"/>
    <property type="project" value="TreeGrafter"/>
</dbReference>
<dbReference type="InterPro" id="IPR001623">
    <property type="entry name" value="DnaJ_domain"/>
</dbReference>
<dbReference type="Proteomes" id="UP000036923">
    <property type="component" value="Unassembled WGS sequence"/>
</dbReference>